<dbReference type="EMBL" id="CP016179">
    <property type="protein sequence ID" value="ANO35516.1"/>
    <property type="molecule type" value="Genomic_DNA"/>
</dbReference>
<keyword evidence="1" id="KW-1133">Transmembrane helix</keyword>
<accession>A0AAN0XZF6</accession>
<evidence type="ECO:0000256" key="1">
    <source>
        <dbReference type="SAM" id="Phobius"/>
    </source>
</evidence>
<keyword evidence="1" id="KW-0472">Membrane</keyword>
<sequence>MYTRKTIPLAGAVHAVFNFCIKISAFLCAGALGGVFLMPETINPEFTSWASELVLKIAMVISIAPPILTYLYLRPGRDSTNL</sequence>
<proteinExistence type="predicted"/>
<dbReference type="KEGG" id="vbr:A6E01_20090"/>
<geneLocation type="plasmid" evidence="2 3">
    <name>unnamed1</name>
</geneLocation>
<evidence type="ECO:0000313" key="2">
    <source>
        <dbReference type="EMBL" id="ANO35516.1"/>
    </source>
</evidence>
<feature type="transmembrane region" description="Helical" evidence="1">
    <location>
        <begin position="53"/>
        <end position="73"/>
    </location>
</feature>
<dbReference type="AlphaFoldDB" id="A0AAN0XZF6"/>
<feature type="transmembrane region" description="Helical" evidence="1">
    <location>
        <begin position="12"/>
        <end position="33"/>
    </location>
</feature>
<keyword evidence="1" id="KW-0812">Transmembrane</keyword>
<evidence type="ECO:0000313" key="3">
    <source>
        <dbReference type="Proteomes" id="UP000092018"/>
    </source>
</evidence>
<reference evidence="2 3" key="1">
    <citation type="submission" date="2016-06" db="EMBL/GenBank/DDBJ databases">
        <title>Adaptive Radiation by Waves of Gene Transfer Leads to Fine-Scale Resource Partitioning in Marine Microbes.</title>
        <authorList>
            <person name="Hehemann J.-H."/>
            <person name="Arevalo P."/>
            <person name="Datta M.S."/>
            <person name="Yu X."/>
            <person name="Corzett C."/>
            <person name="Henschel A."/>
            <person name="Preheim S.P."/>
            <person name="Timberlake S."/>
            <person name="Alm E.J."/>
            <person name="Polz M.F."/>
        </authorList>
    </citation>
    <scope>NUCLEOTIDE SEQUENCE [LARGE SCALE GENOMIC DNA]</scope>
    <source>
        <strain evidence="2 3">FF50</strain>
        <plasmid evidence="2 3">unnamed1</plasmid>
    </source>
</reference>
<dbReference type="RefSeq" id="WP_065211275.1">
    <property type="nucleotide sequence ID" value="NZ_CP016179.1"/>
</dbReference>
<gene>
    <name evidence="2" type="ORF">A6E01_20090</name>
</gene>
<keyword evidence="2" id="KW-0614">Plasmid</keyword>
<name>A0AAN0XZF6_9VIBR</name>
<protein>
    <submittedName>
        <fullName evidence="2">Uncharacterized protein</fullName>
    </submittedName>
</protein>
<dbReference type="Proteomes" id="UP000092018">
    <property type="component" value="Plasmid unnamed1"/>
</dbReference>
<organism evidence="2 3">
    <name type="scientific">Vibrio breoganii</name>
    <dbReference type="NCBI Taxonomy" id="553239"/>
    <lineage>
        <taxon>Bacteria</taxon>
        <taxon>Pseudomonadati</taxon>
        <taxon>Pseudomonadota</taxon>
        <taxon>Gammaproteobacteria</taxon>
        <taxon>Vibrionales</taxon>
        <taxon>Vibrionaceae</taxon>
        <taxon>Vibrio</taxon>
    </lineage>
</organism>